<organism evidence="2 3">
    <name type="scientific">Microlunatus soli</name>
    <dbReference type="NCBI Taxonomy" id="630515"/>
    <lineage>
        <taxon>Bacteria</taxon>
        <taxon>Bacillati</taxon>
        <taxon>Actinomycetota</taxon>
        <taxon>Actinomycetes</taxon>
        <taxon>Propionibacteriales</taxon>
        <taxon>Propionibacteriaceae</taxon>
        <taxon>Microlunatus</taxon>
    </lineage>
</organism>
<proteinExistence type="predicted"/>
<feature type="domain" description="SCP" evidence="1">
    <location>
        <begin position="61"/>
        <end position="164"/>
    </location>
</feature>
<evidence type="ECO:0000259" key="1">
    <source>
        <dbReference type="Pfam" id="PF00188"/>
    </source>
</evidence>
<dbReference type="CDD" id="cd05379">
    <property type="entry name" value="CAP_bacterial"/>
    <property type="match status" value="1"/>
</dbReference>
<dbReference type="OrthoDB" id="68195at2"/>
<dbReference type="AlphaFoldDB" id="A0A1H1MSY8"/>
<dbReference type="Pfam" id="PF00188">
    <property type="entry name" value="CAP"/>
    <property type="match status" value="1"/>
</dbReference>
<evidence type="ECO:0000313" key="2">
    <source>
        <dbReference type="EMBL" id="SDR89495.1"/>
    </source>
</evidence>
<dbReference type="Gene3D" id="3.40.33.10">
    <property type="entry name" value="CAP"/>
    <property type="match status" value="1"/>
</dbReference>
<dbReference type="Proteomes" id="UP000199103">
    <property type="component" value="Chromosome I"/>
</dbReference>
<name>A0A1H1MSY8_9ACTN</name>
<dbReference type="InterPro" id="IPR035940">
    <property type="entry name" value="CAP_sf"/>
</dbReference>
<dbReference type="STRING" id="630515.SAMN04489812_0236"/>
<accession>A0A1H1MSY8</accession>
<dbReference type="InterPro" id="IPR014044">
    <property type="entry name" value="CAP_dom"/>
</dbReference>
<dbReference type="RefSeq" id="WP_091518572.1">
    <property type="nucleotide sequence ID" value="NZ_LT629772.1"/>
</dbReference>
<gene>
    <name evidence="2" type="ORF">SAMN04489812_0236</name>
</gene>
<dbReference type="SUPFAM" id="SSF55797">
    <property type="entry name" value="PR-1-like"/>
    <property type="match status" value="1"/>
</dbReference>
<dbReference type="PANTHER" id="PTHR31157">
    <property type="entry name" value="SCP DOMAIN-CONTAINING PROTEIN"/>
    <property type="match status" value="1"/>
</dbReference>
<reference evidence="2 3" key="1">
    <citation type="submission" date="2016-10" db="EMBL/GenBank/DDBJ databases">
        <authorList>
            <person name="de Groot N.N."/>
        </authorList>
    </citation>
    <scope>NUCLEOTIDE SEQUENCE [LARGE SCALE GENOMIC DNA]</scope>
    <source>
        <strain evidence="2 3">DSM 21800</strain>
    </source>
</reference>
<dbReference type="EMBL" id="LT629772">
    <property type="protein sequence ID" value="SDR89495.1"/>
    <property type="molecule type" value="Genomic_DNA"/>
</dbReference>
<sequence length="172" mass="19326">MTAITERINTLGRSRRSRIQRKLIALSATIVLLGLFPVIGGPVATAEAAHGAKYEKSAARHTNAERTSRGLVKLRWSACLDRYAEAQAKRMAQRQSLQHQRLRPILSQCGLRSTGENIAVGYRSGKAVTRAWMASPDHRENILRKEYRNYGLGAHKDSHGRWWVSHVFGRKA</sequence>
<keyword evidence="3" id="KW-1185">Reference proteome</keyword>
<dbReference type="PANTHER" id="PTHR31157:SF1">
    <property type="entry name" value="SCP DOMAIN-CONTAINING PROTEIN"/>
    <property type="match status" value="1"/>
</dbReference>
<evidence type="ECO:0000313" key="3">
    <source>
        <dbReference type="Proteomes" id="UP000199103"/>
    </source>
</evidence>
<protein>
    <submittedName>
        <fullName evidence="2">Uncharacterized conserved protein YkwD, contains CAP (CSP/antigen 5/PR1) domain</fullName>
    </submittedName>
</protein>